<evidence type="ECO:0000313" key="3">
    <source>
        <dbReference type="RefSeq" id="XP_033454728.1"/>
    </source>
</evidence>
<dbReference type="RefSeq" id="XP_033454727.1">
    <property type="nucleotide sequence ID" value="XM_033608166.1"/>
</dbReference>
<evidence type="ECO:0000313" key="2">
    <source>
        <dbReference type="RefSeq" id="XP_033454727.1"/>
    </source>
</evidence>
<accession>A0A6J3LSV1</accession>
<proteinExistence type="predicted"/>
<dbReference type="AlphaFoldDB" id="A0A6J3LSV1"/>
<dbReference type="GeneID" id="54365964"/>
<reference evidence="2 3" key="1">
    <citation type="submission" date="2020-01" db="EMBL/GenBank/DDBJ databases">
        <authorList>
            <consortium name="DOE Joint Genome Institute"/>
            <person name="Haridas S."/>
            <person name="Albert R."/>
            <person name="Binder M."/>
            <person name="Bloem J."/>
            <person name="Labutti K."/>
            <person name="Salamov A."/>
            <person name="Andreopoulos B."/>
            <person name="Baker S.E."/>
            <person name="Barry K."/>
            <person name="Bills G."/>
            <person name="Bluhm B.H."/>
            <person name="Cannon C."/>
            <person name="Castanera R."/>
            <person name="Culley D.E."/>
            <person name="Daum C."/>
            <person name="Ezra D."/>
            <person name="Gonzalez J.B."/>
            <person name="Henrissat B."/>
            <person name="Kuo A."/>
            <person name="Liang C."/>
            <person name="Lipzen A."/>
            <person name="Lutzoni F."/>
            <person name="Magnuson J."/>
            <person name="Mondo S."/>
            <person name="Nolan M."/>
            <person name="Ohm R."/>
            <person name="Pangilinan J."/>
            <person name="Park H.-J."/>
            <person name="Ramirez L."/>
            <person name="Alfaro M."/>
            <person name="Sun H."/>
            <person name="Tritt A."/>
            <person name="Yoshinaga Y."/>
            <person name="Zwiers L.-H."/>
            <person name="Turgeon B.G."/>
            <person name="Goodwin S.B."/>
            <person name="Spatafora J.W."/>
            <person name="Crous P.W."/>
            <person name="Grigoriev I.V."/>
        </authorList>
    </citation>
    <scope>NUCLEOTIDE SEQUENCE</scope>
    <source>
        <strain evidence="2 3">CBS 342.82</strain>
    </source>
</reference>
<dbReference type="RefSeq" id="XP_033454728.1">
    <property type="nucleotide sequence ID" value="XM_033608165.1"/>
</dbReference>
<dbReference type="Pfam" id="PF14223">
    <property type="entry name" value="Retrotran_gag_2"/>
    <property type="match status" value="1"/>
</dbReference>
<organism evidence="3">
    <name type="scientific">Dissoconium aciculare CBS 342.82</name>
    <dbReference type="NCBI Taxonomy" id="1314786"/>
    <lineage>
        <taxon>Eukaryota</taxon>
        <taxon>Fungi</taxon>
        <taxon>Dikarya</taxon>
        <taxon>Ascomycota</taxon>
        <taxon>Pezizomycotina</taxon>
        <taxon>Dothideomycetes</taxon>
        <taxon>Dothideomycetidae</taxon>
        <taxon>Mycosphaerellales</taxon>
        <taxon>Dissoconiaceae</taxon>
        <taxon>Dissoconium</taxon>
    </lineage>
</organism>
<evidence type="ECO:0000313" key="1">
    <source>
        <dbReference type="Proteomes" id="UP000504637"/>
    </source>
</evidence>
<sequence>MGDACDKATFTRLNSKADFVSWERTVLQLLYRNNHGTLMKSQAPEPTQDIEETKASFRQRKETWETNHMAAKAMLETTLGDTAYQAVKGIINVKEAFDKLVETFGGTEDANFLLDVREFTRCTQSSCGGTVAEFAAELERRWNKMNGCKSKPDEGFLIGMFVNGLDEPLQQSFSLGIESRHKISVRVDAKPTDPPSVRFPVLVSEAQAWENRLKLGNENQSFFSGRDHKRKRCQHCSKGGHESSGCWKKFPDKKPQWAIGREAAYKQQRINQLSATDGRTFEGQQSA</sequence>
<keyword evidence="1" id="KW-1185">Reference proteome</keyword>
<name>A0A6J3LSV1_9PEZI</name>
<dbReference type="Proteomes" id="UP000504637">
    <property type="component" value="Unplaced"/>
</dbReference>
<reference evidence="2 3" key="3">
    <citation type="submission" date="2025-04" db="UniProtKB">
        <authorList>
            <consortium name="RefSeq"/>
        </authorList>
    </citation>
    <scope>IDENTIFICATION</scope>
    <source>
        <strain evidence="2 3">CBS 342.82</strain>
    </source>
</reference>
<protein>
    <submittedName>
        <fullName evidence="2 3">Uncharacterized protein</fullName>
    </submittedName>
</protein>
<gene>
    <name evidence="3" type="ORF">K489DRAFT_414378</name>
    <name evidence="2" type="ORF">K489DRAFT_414380</name>
</gene>
<reference evidence="2 3" key="2">
    <citation type="submission" date="2020-04" db="EMBL/GenBank/DDBJ databases">
        <authorList>
            <consortium name="NCBI Genome Project"/>
        </authorList>
    </citation>
    <scope>NUCLEOTIDE SEQUENCE</scope>
    <source>
        <strain evidence="2 3">CBS 342.82</strain>
    </source>
</reference>
<dbReference type="OrthoDB" id="5022336at2759"/>